<dbReference type="STRING" id="587636.SAMN05216199_3191"/>
<gene>
    <name evidence="2" type="ORF">SAMN05216199_3191</name>
</gene>
<proteinExistence type="predicted"/>
<sequence>MTRYGRAMTSDPRAALVTLTSALERHLEASASKRGEDDPAVVAAYEDLADAFEAYDDALLEAYGEMTPLTVYEEDEIDDHYEDEDGDEGLYSGLDDEEYDTDEDSDEGPDEDSEDSEDDLEDGDDIAEADGDRSRR</sequence>
<evidence type="ECO:0000313" key="2">
    <source>
        <dbReference type="EMBL" id="SES38613.1"/>
    </source>
</evidence>
<dbReference type="AlphaFoldDB" id="A0A1H9WYY1"/>
<keyword evidence="3" id="KW-1185">Reference proteome</keyword>
<protein>
    <recommendedName>
        <fullName evidence="4">Primosomal protein</fullName>
    </recommendedName>
</protein>
<organism evidence="2 3">
    <name type="scientific">Pedococcus cremeus</name>
    <dbReference type="NCBI Taxonomy" id="587636"/>
    <lineage>
        <taxon>Bacteria</taxon>
        <taxon>Bacillati</taxon>
        <taxon>Actinomycetota</taxon>
        <taxon>Actinomycetes</taxon>
        <taxon>Micrococcales</taxon>
        <taxon>Intrasporangiaceae</taxon>
        <taxon>Pedococcus</taxon>
    </lineage>
</organism>
<reference evidence="3" key="1">
    <citation type="submission" date="2016-10" db="EMBL/GenBank/DDBJ databases">
        <authorList>
            <person name="Varghese N."/>
            <person name="Submissions S."/>
        </authorList>
    </citation>
    <scope>NUCLEOTIDE SEQUENCE [LARGE SCALE GENOMIC DNA]</scope>
    <source>
        <strain evidence="3">CGMCC 1.6963</strain>
    </source>
</reference>
<name>A0A1H9WYY1_9MICO</name>
<feature type="region of interest" description="Disordered" evidence="1">
    <location>
        <begin position="70"/>
        <end position="136"/>
    </location>
</feature>
<dbReference type="EMBL" id="FOHB01000006">
    <property type="protein sequence ID" value="SES38613.1"/>
    <property type="molecule type" value="Genomic_DNA"/>
</dbReference>
<evidence type="ECO:0000313" key="3">
    <source>
        <dbReference type="Proteomes" id="UP000199019"/>
    </source>
</evidence>
<accession>A0A1H9WYY1</accession>
<evidence type="ECO:0008006" key="4">
    <source>
        <dbReference type="Google" id="ProtNLM"/>
    </source>
</evidence>
<evidence type="ECO:0000256" key="1">
    <source>
        <dbReference type="SAM" id="MobiDB-lite"/>
    </source>
</evidence>
<feature type="compositionally biased region" description="Acidic residues" evidence="1">
    <location>
        <begin position="72"/>
        <end position="129"/>
    </location>
</feature>
<dbReference type="Proteomes" id="UP000199019">
    <property type="component" value="Unassembled WGS sequence"/>
</dbReference>